<reference evidence="2" key="1">
    <citation type="journal article" date="2021" name="Proc. Natl. Acad. Sci. U.S.A.">
        <title>A Catalog of Tens of Thousands of Viruses from Human Metagenomes Reveals Hidden Associations with Chronic Diseases.</title>
        <authorList>
            <person name="Tisza M.J."/>
            <person name="Buck C.B."/>
        </authorList>
    </citation>
    <scope>NUCLEOTIDE SEQUENCE</scope>
    <source>
        <strain evidence="2">Ctshb19</strain>
    </source>
</reference>
<accession>A0A8S5UGM0</accession>
<protein>
    <submittedName>
        <fullName evidence="2">Uncharacterized protein</fullName>
    </submittedName>
</protein>
<name>A0A8S5UGM0_9CAUD</name>
<feature type="region of interest" description="Disordered" evidence="1">
    <location>
        <begin position="395"/>
        <end position="421"/>
    </location>
</feature>
<sequence>MISCRIFISSILFQDFFDFAAPQTNVRNALAIMWPACALRAVFRIRVHFCADRRRAICPVQNASHGALAGRSVTAFNSDARARHNCLVAPIERRQFVWAVVHAAIPLSGLLPTNPAQGGVVFGLAFGDGSQIVMHCVNLGLMQRVVIKWQLVFLGPLEAHNQIAVVGVSFVRFFNIHGGIFFGHAADGVSVGHMIVNVHCITFGGDVDSAAHFFGFAGFIAGVDVGIKNGVFVVFVLIRGQFALGHHCLSSRCQRHNFIHRQILERLVGQFLEENAGGALTETEASTDGREIQRLVIGFQQGCANGDDFGVAIHLVFLGFSVDWFTTNKPRTGRGHGRSFKKRFSFEAQSGGQPDNHAHTNPFEFLAGAVFQPRFPRPDDIGIVYPHHCIQRDVGSNGTDQQIQRGAPQQNIQDHLNLTRK</sequence>
<evidence type="ECO:0000313" key="2">
    <source>
        <dbReference type="EMBL" id="DAF93629.1"/>
    </source>
</evidence>
<organism evidence="2">
    <name type="scientific">Myoviridae sp. ctshb19</name>
    <dbReference type="NCBI Taxonomy" id="2825194"/>
    <lineage>
        <taxon>Viruses</taxon>
        <taxon>Duplodnaviria</taxon>
        <taxon>Heunggongvirae</taxon>
        <taxon>Uroviricota</taxon>
        <taxon>Caudoviricetes</taxon>
    </lineage>
</organism>
<dbReference type="EMBL" id="BK016086">
    <property type="protein sequence ID" value="DAF93629.1"/>
    <property type="molecule type" value="Genomic_DNA"/>
</dbReference>
<evidence type="ECO:0000256" key="1">
    <source>
        <dbReference type="SAM" id="MobiDB-lite"/>
    </source>
</evidence>
<proteinExistence type="predicted"/>